<dbReference type="Proteomes" id="UP000281738">
    <property type="component" value="Unassembled WGS sequence"/>
</dbReference>
<keyword evidence="1" id="KW-1133">Transmembrane helix</keyword>
<feature type="transmembrane region" description="Helical" evidence="1">
    <location>
        <begin position="289"/>
        <end position="308"/>
    </location>
</feature>
<feature type="transmembrane region" description="Helical" evidence="1">
    <location>
        <begin position="427"/>
        <end position="445"/>
    </location>
</feature>
<feature type="transmembrane region" description="Helical" evidence="1">
    <location>
        <begin position="252"/>
        <end position="269"/>
    </location>
</feature>
<dbReference type="AlphaFoldDB" id="A0A3N2CVD9"/>
<feature type="transmembrane region" description="Helical" evidence="1">
    <location>
        <begin position="385"/>
        <end position="407"/>
    </location>
</feature>
<feature type="transmembrane region" description="Helical" evidence="1">
    <location>
        <begin position="157"/>
        <end position="175"/>
    </location>
</feature>
<feature type="transmembrane region" description="Helical" evidence="1">
    <location>
        <begin position="187"/>
        <end position="208"/>
    </location>
</feature>
<gene>
    <name evidence="2" type="ORF">EDD33_2392</name>
</gene>
<feature type="transmembrane region" description="Helical" evidence="1">
    <location>
        <begin position="74"/>
        <end position="92"/>
    </location>
</feature>
<evidence type="ECO:0000256" key="1">
    <source>
        <dbReference type="SAM" id="Phobius"/>
    </source>
</evidence>
<organism evidence="2 3">
    <name type="scientific">Nocardioides aurantiacus</name>
    <dbReference type="NCBI Taxonomy" id="86796"/>
    <lineage>
        <taxon>Bacteria</taxon>
        <taxon>Bacillati</taxon>
        <taxon>Actinomycetota</taxon>
        <taxon>Actinomycetes</taxon>
        <taxon>Propionibacteriales</taxon>
        <taxon>Nocardioidaceae</taxon>
        <taxon>Nocardioides</taxon>
    </lineage>
</organism>
<proteinExistence type="predicted"/>
<sequence length="447" mass="48367">MLLPQVLVPQHGLGGAQNLPLPLPLAVSGAVAALVVSFCVLALAWRRPRYVDGHPSRPAPTALARLVDHPAWTWGWRVVGLLFFGYLVWPLVWGPDLVTNPVLGTFYVLVWVGVVPLSLLLGRVARAVSPVRTLNALLARATGGDPATGMAQYPARWGYWPAAIGLFGFVWQELVNPTSAYLSSVRVWLAVYLAVMLVGAAVFGDTWLSRADPFEVWSDLLARLSPWGRDDAGRLVVRSPLANLATVTPRPGLLAVVAVLFGSTAFDSYADTLFWQRVVRDSGLPEVPLDTVALLVFCLVVGVSFTVAARLTQVDERPGGVRRRELPLLLAHSVVPIVVGYLTAHYLTYLVEQGQTTLIQLSDPLVRGDDLLGTGDWSVNYFLSFHPTLLAVLKVLAIVLGHVVGVVAAHDRAIALLPARRHVTGQLAMLVIMVVYTATGLYLLMSA</sequence>
<feature type="transmembrane region" description="Helical" evidence="1">
    <location>
        <begin position="328"/>
        <end position="347"/>
    </location>
</feature>
<keyword evidence="1" id="KW-0812">Transmembrane</keyword>
<feature type="transmembrane region" description="Helical" evidence="1">
    <location>
        <begin position="104"/>
        <end position="122"/>
    </location>
</feature>
<dbReference type="EMBL" id="RKHO01000001">
    <property type="protein sequence ID" value="ROR91522.1"/>
    <property type="molecule type" value="Genomic_DNA"/>
</dbReference>
<evidence type="ECO:0000313" key="3">
    <source>
        <dbReference type="Proteomes" id="UP000281738"/>
    </source>
</evidence>
<protein>
    <recommendedName>
        <fullName evidence="4">Fenitrothion hydrolase</fullName>
    </recommendedName>
</protein>
<dbReference type="RefSeq" id="WP_246003484.1">
    <property type="nucleotide sequence ID" value="NZ_RKHO01000001.1"/>
</dbReference>
<reference evidence="2 3" key="1">
    <citation type="submission" date="2018-11" db="EMBL/GenBank/DDBJ databases">
        <title>Sequencing the genomes of 1000 actinobacteria strains.</title>
        <authorList>
            <person name="Klenk H.-P."/>
        </authorList>
    </citation>
    <scope>NUCLEOTIDE SEQUENCE [LARGE SCALE GENOMIC DNA]</scope>
    <source>
        <strain evidence="2 3">DSM 12652</strain>
    </source>
</reference>
<keyword evidence="3" id="KW-1185">Reference proteome</keyword>
<evidence type="ECO:0000313" key="2">
    <source>
        <dbReference type="EMBL" id="ROR91522.1"/>
    </source>
</evidence>
<feature type="transmembrane region" description="Helical" evidence="1">
    <location>
        <begin position="23"/>
        <end position="45"/>
    </location>
</feature>
<name>A0A3N2CVD9_9ACTN</name>
<accession>A0A3N2CVD9</accession>
<evidence type="ECO:0008006" key="4">
    <source>
        <dbReference type="Google" id="ProtNLM"/>
    </source>
</evidence>
<keyword evidence="1" id="KW-0472">Membrane</keyword>
<comment type="caution">
    <text evidence="2">The sequence shown here is derived from an EMBL/GenBank/DDBJ whole genome shotgun (WGS) entry which is preliminary data.</text>
</comment>